<keyword evidence="8 10" id="KW-0472">Membrane</keyword>
<sequence length="365" mass="40795">MSQDFLIKHSSLLCLMIAFISSSAYSNPTLDNVYLGSKLSWSYVHNACEPQQLSCDKDMLGGGIYGGVQWNKWIATEIGYLDFGDVDAVYPALMNASIKAPYSSEIKGIEFSLKPSIQINDKLTVFGKVGALAWQNEVKGREIDFDYTKSEKGWDALFGLGTEYALNDQWFLRAEFQQFPNLGGHETGRSNISMLSAGITYRFITKQKNKVPTVTNPHPVANKTIQNNHNIYDQVDKTERNKTELTNKELPVVLFGFDSYSLSDAMKNELNLIVGYLKEHPNTHVLASGYTDGIGTDPYNKALSIRRATAVKNYLTSQGIETHRIQVEGLGARSQVANNKTDHGRMKNRRVVLTTWINNFGGVKI</sequence>
<reference evidence="13 14" key="1">
    <citation type="submission" date="2023-01" db="EMBL/GenBank/DDBJ databases">
        <title>Vibrio sp. KJ40-1 sp.nov, isolated from marine algae.</title>
        <authorList>
            <person name="Butt M."/>
            <person name="Kim J.M.J."/>
            <person name="Jeon C.O.C."/>
        </authorList>
    </citation>
    <scope>NUCLEOTIDE SEQUENCE [LARGE SCALE GENOMIC DNA]</scope>
    <source>
        <strain evidence="13 14">KJ40-1</strain>
    </source>
</reference>
<dbReference type="InterPro" id="IPR011250">
    <property type="entry name" value="OMP/PagP_B-barrel"/>
</dbReference>
<dbReference type="SUPFAM" id="SSF56925">
    <property type="entry name" value="OMPA-like"/>
    <property type="match status" value="1"/>
</dbReference>
<dbReference type="InterPro" id="IPR006665">
    <property type="entry name" value="OmpA-like"/>
</dbReference>
<comment type="subcellular location">
    <subcellularLocation>
        <location evidence="1">Cell outer membrane</location>
        <topology evidence="1">Multi-pass membrane protein</topology>
    </subcellularLocation>
</comment>
<keyword evidence="5" id="KW-0812">Transmembrane</keyword>
<evidence type="ECO:0000256" key="10">
    <source>
        <dbReference type="PROSITE-ProRule" id="PRU00473"/>
    </source>
</evidence>
<accession>A0ABT4YV85</accession>
<evidence type="ECO:0000256" key="2">
    <source>
        <dbReference type="ARBA" id="ARBA00005710"/>
    </source>
</evidence>
<dbReference type="PANTHER" id="PTHR30329">
    <property type="entry name" value="STATOR ELEMENT OF FLAGELLAR MOTOR COMPLEX"/>
    <property type="match status" value="1"/>
</dbReference>
<dbReference type="PRINTS" id="PR01021">
    <property type="entry name" value="OMPADOMAIN"/>
</dbReference>
<feature type="domain" description="OmpA-like" evidence="12">
    <location>
        <begin position="242"/>
        <end position="359"/>
    </location>
</feature>
<evidence type="ECO:0000256" key="4">
    <source>
        <dbReference type="ARBA" id="ARBA00022452"/>
    </source>
</evidence>
<evidence type="ECO:0000259" key="12">
    <source>
        <dbReference type="PROSITE" id="PS51123"/>
    </source>
</evidence>
<keyword evidence="3" id="KW-0813">Transport</keyword>
<evidence type="ECO:0000256" key="8">
    <source>
        <dbReference type="ARBA" id="ARBA00023136"/>
    </source>
</evidence>
<organism evidence="13 14">
    <name type="scientific">Vibrio algarum</name>
    <dbReference type="NCBI Taxonomy" id="3020714"/>
    <lineage>
        <taxon>Bacteria</taxon>
        <taxon>Pseudomonadati</taxon>
        <taxon>Pseudomonadota</taxon>
        <taxon>Gammaproteobacteria</taxon>
        <taxon>Vibrionales</taxon>
        <taxon>Vibrionaceae</taxon>
        <taxon>Vibrio</taxon>
    </lineage>
</organism>
<proteinExistence type="inferred from homology"/>
<dbReference type="InterPro" id="IPR000498">
    <property type="entry name" value="OmpA-like_TM_dom"/>
</dbReference>
<evidence type="ECO:0000313" key="13">
    <source>
        <dbReference type="EMBL" id="MDB1125487.1"/>
    </source>
</evidence>
<comment type="caution">
    <text evidence="13">The sequence shown here is derived from an EMBL/GenBank/DDBJ whole genome shotgun (WGS) entry which is preliminary data.</text>
</comment>
<dbReference type="PANTHER" id="PTHR30329:SF21">
    <property type="entry name" value="LIPOPROTEIN YIAD-RELATED"/>
    <property type="match status" value="1"/>
</dbReference>
<keyword evidence="4" id="KW-1134">Transmembrane beta strand</keyword>
<comment type="similarity">
    <text evidence="2">Belongs to the outer membrane OOP (TC 1.B.6) superfamily. OmpA family.</text>
</comment>
<dbReference type="RefSeq" id="WP_272139246.1">
    <property type="nucleotide sequence ID" value="NZ_JAQLOI010000003.1"/>
</dbReference>
<dbReference type="PRINTS" id="PR01023">
    <property type="entry name" value="NAFLGMOTY"/>
</dbReference>
<evidence type="ECO:0000256" key="6">
    <source>
        <dbReference type="ARBA" id="ARBA00023065"/>
    </source>
</evidence>
<dbReference type="Gene3D" id="3.30.1330.60">
    <property type="entry name" value="OmpA-like domain"/>
    <property type="match status" value="1"/>
</dbReference>
<dbReference type="CDD" id="cd07185">
    <property type="entry name" value="OmpA_C-like"/>
    <property type="match status" value="1"/>
</dbReference>
<keyword evidence="11" id="KW-0732">Signal</keyword>
<protein>
    <submittedName>
        <fullName evidence="13">OmpA family protein</fullName>
    </submittedName>
</protein>
<evidence type="ECO:0000313" key="14">
    <source>
        <dbReference type="Proteomes" id="UP001210678"/>
    </source>
</evidence>
<dbReference type="PROSITE" id="PS51123">
    <property type="entry name" value="OMPA_2"/>
    <property type="match status" value="1"/>
</dbReference>
<dbReference type="InterPro" id="IPR006664">
    <property type="entry name" value="OMP_bac"/>
</dbReference>
<evidence type="ECO:0000256" key="7">
    <source>
        <dbReference type="ARBA" id="ARBA00023114"/>
    </source>
</evidence>
<keyword evidence="14" id="KW-1185">Reference proteome</keyword>
<evidence type="ECO:0000256" key="9">
    <source>
        <dbReference type="ARBA" id="ARBA00023237"/>
    </source>
</evidence>
<evidence type="ECO:0000256" key="5">
    <source>
        <dbReference type="ARBA" id="ARBA00022692"/>
    </source>
</evidence>
<keyword evidence="6" id="KW-0406">Ion transport</keyword>
<evidence type="ECO:0000256" key="3">
    <source>
        <dbReference type="ARBA" id="ARBA00022448"/>
    </source>
</evidence>
<dbReference type="EMBL" id="JAQLOI010000003">
    <property type="protein sequence ID" value="MDB1125487.1"/>
    <property type="molecule type" value="Genomic_DNA"/>
</dbReference>
<name>A0ABT4YV85_9VIBR</name>
<keyword evidence="7" id="KW-0626">Porin</keyword>
<feature type="chain" id="PRO_5047491334" evidence="11">
    <location>
        <begin position="27"/>
        <end position="365"/>
    </location>
</feature>
<dbReference type="Pfam" id="PF01389">
    <property type="entry name" value="OmpA_membrane"/>
    <property type="match status" value="1"/>
</dbReference>
<keyword evidence="9" id="KW-0998">Cell outer membrane</keyword>
<dbReference type="Pfam" id="PF00691">
    <property type="entry name" value="OmpA"/>
    <property type="match status" value="1"/>
</dbReference>
<dbReference type="Proteomes" id="UP001210678">
    <property type="component" value="Unassembled WGS sequence"/>
</dbReference>
<dbReference type="InterPro" id="IPR036737">
    <property type="entry name" value="OmpA-like_sf"/>
</dbReference>
<evidence type="ECO:0000256" key="1">
    <source>
        <dbReference type="ARBA" id="ARBA00004571"/>
    </source>
</evidence>
<evidence type="ECO:0000256" key="11">
    <source>
        <dbReference type="SAM" id="SignalP"/>
    </source>
</evidence>
<dbReference type="Gene3D" id="2.40.160.20">
    <property type="match status" value="1"/>
</dbReference>
<dbReference type="InterPro" id="IPR050330">
    <property type="entry name" value="Bact_OuterMem_StrucFunc"/>
</dbReference>
<gene>
    <name evidence="13" type="ORF">PGX00_18230</name>
</gene>
<dbReference type="SUPFAM" id="SSF103088">
    <property type="entry name" value="OmpA-like"/>
    <property type="match status" value="1"/>
</dbReference>
<feature type="signal peptide" evidence="11">
    <location>
        <begin position="1"/>
        <end position="26"/>
    </location>
</feature>